<keyword evidence="2" id="KW-1185">Reference proteome</keyword>
<evidence type="ECO:0000313" key="1">
    <source>
        <dbReference type="EMBL" id="KAE9611123.1"/>
    </source>
</evidence>
<dbReference type="Proteomes" id="UP000447434">
    <property type="component" value="Chromosome 7"/>
</dbReference>
<organism evidence="1 2">
    <name type="scientific">Lupinus albus</name>
    <name type="common">White lupine</name>
    <name type="synonym">Lupinus termis</name>
    <dbReference type="NCBI Taxonomy" id="3870"/>
    <lineage>
        <taxon>Eukaryota</taxon>
        <taxon>Viridiplantae</taxon>
        <taxon>Streptophyta</taxon>
        <taxon>Embryophyta</taxon>
        <taxon>Tracheophyta</taxon>
        <taxon>Spermatophyta</taxon>
        <taxon>Magnoliopsida</taxon>
        <taxon>eudicotyledons</taxon>
        <taxon>Gunneridae</taxon>
        <taxon>Pentapetalae</taxon>
        <taxon>rosids</taxon>
        <taxon>fabids</taxon>
        <taxon>Fabales</taxon>
        <taxon>Fabaceae</taxon>
        <taxon>Papilionoideae</taxon>
        <taxon>50 kb inversion clade</taxon>
        <taxon>genistoids sensu lato</taxon>
        <taxon>core genistoids</taxon>
        <taxon>Genisteae</taxon>
        <taxon>Lupinus</taxon>
    </lineage>
</organism>
<reference evidence="2" key="1">
    <citation type="journal article" date="2020" name="Nat. Commun.">
        <title>Genome sequence of the cluster root forming white lupin.</title>
        <authorList>
            <person name="Hufnagel B."/>
            <person name="Marques A."/>
            <person name="Soriano A."/>
            <person name="Marques L."/>
            <person name="Divol F."/>
            <person name="Doumas P."/>
            <person name="Sallet E."/>
            <person name="Mancinotti D."/>
            <person name="Carrere S."/>
            <person name="Marande W."/>
            <person name="Arribat S."/>
            <person name="Keller J."/>
            <person name="Huneau C."/>
            <person name="Blein T."/>
            <person name="Aime D."/>
            <person name="Laguerre M."/>
            <person name="Taylor J."/>
            <person name="Schubert V."/>
            <person name="Nelson M."/>
            <person name="Geu-Flores F."/>
            <person name="Crespi M."/>
            <person name="Gallardo-Guerrero K."/>
            <person name="Delaux P.-M."/>
            <person name="Salse J."/>
            <person name="Berges H."/>
            <person name="Guyot R."/>
            <person name="Gouzy J."/>
            <person name="Peret B."/>
        </authorList>
    </citation>
    <scope>NUCLEOTIDE SEQUENCE [LARGE SCALE GENOMIC DNA]</scope>
    <source>
        <strain evidence="2">cv. Amiga</strain>
    </source>
</reference>
<gene>
    <name evidence="1" type="ORF">Lalb_Chr07g0194341</name>
</gene>
<dbReference type="PANTHER" id="PTHR31808:SF9">
    <property type="entry name" value="F21O3.2 PROTEIN"/>
    <property type="match status" value="1"/>
</dbReference>
<proteinExistence type="predicted"/>
<accession>A0A6A4QBZ9</accession>
<dbReference type="PANTHER" id="PTHR31808">
    <property type="entry name" value="EXPRESSED PROTEIN"/>
    <property type="match status" value="1"/>
</dbReference>
<dbReference type="InterPro" id="IPR008479">
    <property type="entry name" value="DUF760"/>
</dbReference>
<name>A0A6A4QBZ9_LUPAL</name>
<comment type="caution">
    <text evidence="1">The sequence shown here is derived from an EMBL/GenBank/DDBJ whole genome shotgun (WGS) entry which is preliminary data.</text>
</comment>
<sequence>MYLLILYKFSEIRVPMVPKLCSCLYNGRLEILPSKDWELESIHSLEVLNTIKEHVTNVTGLRPKSSVNESWATTKIRHFLLGRVYVASILYGYFLKSVSLRYRLEQNLSLSNHDLRLGHETAVRWFEDTIFGDSSNMQSTGQGLVQQEEEIEDIKSYVMRFHTGSLHRCDKFRYKEGVNLVGSYSSALFKNFESGLVENDDDILTSFSSLKRLVLEAIAFGTILWETEDYIDNLYKLKDN</sequence>
<evidence type="ECO:0000313" key="2">
    <source>
        <dbReference type="Proteomes" id="UP000447434"/>
    </source>
</evidence>
<dbReference type="EMBL" id="WOCE01000007">
    <property type="protein sequence ID" value="KAE9611123.1"/>
    <property type="molecule type" value="Genomic_DNA"/>
</dbReference>
<dbReference type="AlphaFoldDB" id="A0A6A4QBZ9"/>
<dbReference type="OrthoDB" id="25131at2759"/>
<dbReference type="Pfam" id="PF05542">
    <property type="entry name" value="DUF760"/>
    <property type="match status" value="1"/>
</dbReference>
<protein>
    <submittedName>
        <fullName evidence="1">Uncharacterized protein</fullName>
    </submittedName>
</protein>
<dbReference type="InterPro" id="IPR038925">
    <property type="entry name" value="At3g17800-like"/>
</dbReference>